<dbReference type="InterPro" id="IPR001031">
    <property type="entry name" value="Thioesterase"/>
</dbReference>
<reference evidence="13 14" key="1">
    <citation type="submission" date="2020-01" db="EMBL/GenBank/DDBJ databases">
        <title>Insect and environment-associated Actinomycetes.</title>
        <authorList>
            <person name="Currrie C."/>
            <person name="Chevrette M."/>
            <person name="Carlson C."/>
            <person name="Stubbendieck R."/>
            <person name="Wendt-Pienkowski E."/>
        </authorList>
    </citation>
    <scope>NUCLEOTIDE SEQUENCE [LARGE SCALE GENOMIC DNA]</scope>
    <source>
        <strain evidence="13 14">SID8386</strain>
    </source>
</reference>
<dbReference type="InterPro" id="IPR015083">
    <property type="entry name" value="NorB/c/GfsB-D-like_docking"/>
</dbReference>
<feature type="region of interest" description="Disordered" evidence="9">
    <location>
        <begin position="1086"/>
        <end position="1119"/>
    </location>
</feature>
<feature type="domain" description="PKS/mFAS DH" evidence="12">
    <location>
        <begin position="809"/>
        <end position="1082"/>
    </location>
</feature>
<dbReference type="Pfam" id="PF16197">
    <property type="entry name" value="KAsynt_C_assoc"/>
    <property type="match status" value="2"/>
</dbReference>
<dbReference type="InterPro" id="IPR016036">
    <property type="entry name" value="Malonyl_transacylase_ACP-bd"/>
</dbReference>
<name>A0ABX0BZD2_9PSEU</name>
<dbReference type="InterPro" id="IPR009081">
    <property type="entry name" value="PP-bd_ACP"/>
</dbReference>
<dbReference type="SMART" id="SM00825">
    <property type="entry name" value="PKS_KS"/>
    <property type="match status" value="2"/>
</dbReference>
<feature type="active site" description="Proton donor; for dehydratase activity" evidence="8">
    <location>
        <position position="1007"/>
    </location>
</feature>
<dbReference type="Pfam" id="PF02801">
    <property type="entry name" value="Ketoacyl-synt_C"/>
    <property type="match status" value="2"/>
</dbReference>
<dbReference type="Gene3D" id="3.10.129.110">
    <property type="entry name" value="Polyketide synthase dehydratase"/>
    <property type="match status" value="2"/>
</dbReference>
<evidence type="ECO:0000256" key="7">
    <source>
        <dbReference type="ARBA" id="ARBA00023315"/>
    </source>
</evidence>
<dbReference type="InterPro" id="IPR020841">
    <property type="entry name" value="PKS_Beta-ketoAc_synthase_dom"/>
</dbReference>
<dbReference type="SUPFAM" id="SSF53474">
    <property type="entry name" value="alpha/beta-Hydrolases"/>
    <property type="match status" value="1"/>
</dbReference>
<dbReference type="InterPro" id="IPR014030">
    <property type="entry name" value="Ketoacyl_synth_N"/>
</dbReference>
<dbReference type="InterPro" id="IPR014043">
    <property type="entry name" value="Acyl_transferase_dom"/>
</dbReference>
<dbReference type="Pfam" id="PF14765">
    <property type="entry name" value="PS-DH"/>
    <property type="match status" value="2"/>
</dbReference>
<dbReference type="InterPro" id="IPR014031">
    <property type="entry name" value="Ketoacyl_synth_C"/>
</dbReference>
<dbReference type="PROSITE" id="PS50075">
    <property type="entry name" value="CARRIER"/>
    <property type="match status" value="2"/>
</dbReference>
<protein>
    <submittedName>
        <fullName evidence="13">Type I polyketide synthase</fullName>
    </submittedName>
</protein>
<dbReference type="Pfam" id="PF00550">
    <property type="entry name" value="PP-binding"/>
    <property type="match status" value="2"/>
</dbReference>
<evidence type="ECO:0000256" key="4">
    <source>
        <dbReference type="ARBA" id="ARBA00022679"/>
    </source>
</evidence>
<dbReference type="InterPro" id="IPR050091">
    <property type="entry name" value="PKS_NRPS_Biosynth_Enz"/>
</dbReference>
<feature type="active site" description="Proton acceptor; for dehydratase activity" evidence="8">
    <location>
        <position position="841"/>
    </location>
</feature>
<dbReference type="SMART" id="SM00823">
    <property type="entry name" value="PKS_PP"/>
    <property type="match status" value="2"/>
</dbReference>
<dbReference type="SUPFAM" id="SSF53901">
    <property type="entry name" value="Thiolase-like"/>
    <property type="match status" value="2"/>
</dbReference>
<dbReference type="RefSeq" id="WP_067580522.1">
    <property type="nucleotide sequence ID" value="NZ_JAAGNC010000178.1"/>
</dbReference>
<feature type="domain" description="Carrier" evidence="10">
    <location>
        <begin position="2436"/>
        <end position="2518"/>
    </location>
</feature>
<dbReference type="InterPro" id="IPR029058">
    <property type="entry name" value="AB_hydrolase_fold"/>
</dbReference>
<dbReference type="SMART" id="SM00827">
    <property type="entry name" value="PKS_AT"/>
    <property type="match status" value="1"/>
</dbReference>
<dbReference type="Gene3D" id="1.10.1200.10">
    <property type="entry name" value="ACP-like"/>
    <property type="match status" value="2"/>
</dbReference>
<organism evidence="13 14">
    <name type="scientific">Amycolatopsis rubida</name>
    <dbReference type="NCBI Taxonomy" id="112413"/>
    <lineage>
        <taxon>Bacteria</taxon>
        <taxon>Bacillati</taxon>
        <taxon>Actinomycetota</taxon>
        <taxon>Actinomycetes</taxon>
        <taxon>Pseudonocardiales</taxon>
        <taxon>Pseudonocardiaceae</taxon>
        <taxon>Amycolatopsis</taxon>
    </lineage>
</organism>
<feature type="region of interest" description="Disordered" evidence="9">
    <location>
        <begin position="2238"/>
        <end position="2263"/>
    </location>
</feature>
<keyword evidence="14" id="KW-1185">Reference proteome</keyword>
<feature type="active site" description="Proton donor; for dehydratase activity" evidence="8">
    <location>
        <position position="2325"/>
    </location>
</feature>
<keyword evidence="5" id="KW-0045">Antibiotic biosynthesis</keyword>
<comment type="caution">
    <text evidence="13">The sequence shown here is derived from an EMBL/GenBank/DDBJ whole genome shotgun (WGS) entry which is preliminary data.</text>
</comment>
<dbReference type="SUPFAM" id="SSF52151">
    <property type="entry name" value="FabD/lysophospholipase-like"/>
    <property type="match status" value="2"/>
</dbReference>
<dbReference type="InterPro" id="IPR032821">
    <property type="entry name" value="PKS_assoc"/>
</dbReference>
<dbReference type="CDD" id="cd00833">
    <property type="entry name" value="PKS"/>
    <property type="match status" value="2"/>
</dbReference>
<dbReference type="InterPro" id="IPR001227">
    <property type="entry name" value="Ac_transferase_dom_sf"/>
</dbReference>
<evidence type="ECO:0000259" key="12">
    <source>
        <dbReference type="PROSITE" id="PS52019"/>
    </source>
</evidence>
<evidence type="ECO:0000259" key="10">
    <source>
        <dbReference type="PROSITE" id="PS50075"/>
    </source>
</evidence>
<evidence type="ECO:0000256" key="1">
    <source>
        <dbReference type="ARBA" id="ARBA00001957"/>
    </source>
</evidence>
<evidence type="ECO:0000259" key="11">
    <source>
        <dbReference type="PROSITE" id="PS52004"/>
    </source>
</evidence>
<dbReference type="InterPro" id="IPR006162">
    <property type="entry name" value="Ppantetheine_attach_site"/>
</dbReference>
<sequence length="2813" mass="294423">MNKSDDKLVHALRASLKETERLRAQNKKLSGAGHEPIAIVGMACRFPGGVSTPEDLWRLLADGSDVVGEFPADRGWDTDRLYDPTGERPGASRTRHGGFLYEAAEFDAGFFGFGEREALTMDPQQRLLLETTWESFERAGILPASVKGSPVGVFTGVMYHNYPGHYGSSAVVSGRLAYAFGLEGPTVTVDTACSSSLVTLHMAVQALRQGECSLALSGGVTVMASPQTFAEFSVDDTLSVDGRCRSFAESADGIGWSEGAGMLLLERLSDARRNGHPVFAVVRGSAVNQNGASNGMMSPRGPAQQRVIRQALANAQVSGDQVDLVEAHGTATPLGDSVEAQALLATYGRERPDGRPLRLGSIKSNLGHTQAAAGVASLLKVVLALRNDLLPKTLHVDEPNHRVDWASGGVELLTEPVAWPRDDRPRLAAVSGFGMSGTNAHIILEEAPQDDAVTAVLPEQETLAGGAIPWVLSGRNPESLRAQATRLLEHVRGNPGLDPLDIGYSLATGRSAFPHRAVVTGTGREELVRGLAAVAEGETSAEVVHGVARGETSTAFLFSGTASGGLGQELSGAFPTFATAYEEAHAKLAEYGDAENDTAFAVEVALFRLLESWGITPDFVTGQGIGELSAAHVSGVLSLADAAALVAAAGAGPDALRKAAEPLSYAEPEIPVLPGGGTELATDEELCSPAYWVRRLGAKARFANGIRHLEAQGVNRFVEFGPAGARESLTGNALVVSAPSGDRPAEAVTAMIGELHAHGVSPDWRACFTGRGAHSAELPTYAFQRQRYWMQSAKIYGDPVSLGLEPVDHPLLGAATVLADSEGVVLSGRVSVGTHPWLADHAVGGSILFPGTGFVELAIRAGDRVECSRLRELTLQAPLALPAEGGVRIQVSVNAPDASGARSFAISSRTDDLTGEGTWTRHASGVLAGANGAASFAPDSWPPAQAEQLELADLYEEMAERGLDYGPVFRGLRAAWRGADEIFAEVSLPERARRDAAGFGLHPAVLDAALHAIGLASDGEGVSFPYTWSGVELFASGAAAARVRLRRTEPDTVALELADVAGNPVASVESLTLRQISGEQLAAVRAAAPRREPGRTPEPVARRAASVPETAAQAGAGADPDSLRGKLLALPATERLKAVRGVVLANVAAVLDQDSADLIDVDRAFNDLGFTSLLAVELRNQLGAATGLSLPPTLVFDFPTAAELAEHLYQSLLGELDGKPETVTLTSVAGDEPIAIIGMACRYPGEVASPEDLWRLASSGGDGISAFPVNRSWDMDYWLGLVEESGRLPQGGFVHDITDFDAAFFGIGPHEAPMIEPQQRMLMETCWEALERAGIDPVSLKGSDTGVFAGVMKSDYDPGPAGDLETTGLFRSTGVLGSVVSGRVSYALGLEGPSVSIDTACSSSLVALHSASQALNQGDCSLALIGGVSALTSPSPFAHFDSGGTAADGRSKSFSADADGIGWSEGAGVLVVARLSDAVRDGREILAVIRSSAVGQDGASNGLTAPSGSSQERVIRKALALGGLKPSDVDIVEASATGSTLGDPIEARALLSVYGQDRPGDSPLWLGSVKSNIGHSQAASGVAGVIKMVMALRHERLPMTRYADNPTTQVDWSAGQVRLLAETVPWPDAGRPRRAGVSSFGYSGTNAHVIIEQAPAQETDETVPSVTPESHGPLPLLLSARSKEAVPLQAQRLLSWLTAGDEPRLPDLAYSLATFRAPAPHRAVVVGADRQELLAGLAALAKDEPAGTVLRGSVQTGAKTAFLFAGHAAVRPGSGKDLCAAFPAFAREFTDVSEKFGAYLDRPLLDVLFAEEGSVDAQLLARTSFTQAALFTVQVALFRLLEFWGQRPDYVLGRSGGEVAAAHVAGVLSLPDAVKLVASRAQLLEEMTGGAMVEVEASEEEVRPLLTARAAIAEVGGPASVVLSGDEESVLEIAAHWEERGRRTRRLPVPQAAHSPRMDEVLEELAEIAGELSYGAPRVPVVSTVTGALAGDELSEPAHWVATLRQPVRFLDAVRGLEAAGVHRFVDLGPGGGLAHDVRPCLTGPGEDVAELPVLPGDLAETAAVLRAAGQLHVGGLALDGTRLFAGLQVRRVPVPPYAFHRKRYWPDVDMEAIRSSGDLGATGLESTGHPLVGAAMWLADSDGIVLSGRLSAGTHPWLAEHTVGGEIMLPGAAFVEIAVRAGDEAGCSRVEELVVHTPLVLPERGKVQVQAVVGARDEAGARSLTVYSRPDDPVAGWTRHATGSLAGGKVRPEGLEEWPPAEAEPVPVRGRYQARAGGGLGHGPAFQGLRAGWLRGDEVFAEVSLGQETSLQAGRFGLHPAALDAAIQAFGLRPGGEPGLGLAWAGVELHAAAAAKLRVRMTPVGANTVAVTLADQAGKPVASIEAVTVRPVAEVRETVAAPAETVKAGPVRVRRTASTAVAADPDVLRERLAGQTQAQREKILLEVVLEHTAAVLGYADSDAVDPNRHFLESGFDSVTAVGLRNGLNEATGLSVSPTVIFDHQNPVALTAHLLSELDSAGTASPEDPASDGLKQMFAEAVRSGQTEDGIGLLSAAARLRKAFRSAADIDQLPAPVRMAGGPRQPHLLCLSTPAAMGGAYQYARFAAHFRGVRTLSALPMPGFLAGELLPESAEAILDVLTESVREAVGDEPFALLGYSSAGIFAHAIAGRLEESGTGPAAVVLLDTYAAGGEDMRRSDQEERDKATLGLVSGLLANEDRYGPYDRTKLTALAKYLEVLPEVVLPEINAPSLLVRPQDRFDAGEAGNGDSEAWRTAWSLADETAVVPGDHFSLVEGSSVTTARAVEEWLGSR</sequence>
<dbReference type="InterPro" id="IPR020807">
    <property type="entry name" value="PKS_DH"/>
</dbReference>
<dbReference type="InterPro" id="IPR016039">
    <property type="entry name" value="Thiolase-like"/>
</dbReference>
<dbReference type="Proteomes" id="UP000470404">
    <property type="component" value="Unassembled WGS sequence"/>
</dbReference>
<keyword evidence="7" id="KW-0012">Acyltransferase</keyword>
<feature type="region of interest" description="N-terminal hotdog fold" evidence="8">
    <location>
        <begin position="809"/>
        <end position="934"/>
    </location>
</feature>
<dbReference type="InterPro" id="IPR049900">
    <property type="entry name" value="PKS_mFAS_DH"/>
</dbReference>
<evidence type="ECO:0000313" key="13">
    <source>
        <dbReference type="EMBL" id="NEC60766.1"/>
    </source>
</evidence>
<dbReference type="SMART" id="SM00826">
    <property type="entry name" value="PKS_DH"/>
    <property type="match status" value="2"/>
</dbReference>
<dbReference type="InterPro" id="IPR049552">
    <property type="entry name" value="PKS_DH_N"/>
</dbReference>
<keyword evidence="3" id="KW-0597">Phosphoprotein</keyword>
<dbReference type="Gene3D" id="3.30.70.3290">
    <property type="match status" value="1"/>
</dbReference>
<keyword evidence="2" id="KW-0596">Phosphopantetheine</keyword>
<keyword evidence="6" id="KW-0511">Multifunctional enzyme</keyword>
<evidence type="ECO:0000256" key="5">
    <source>
        <dbReference type="ARBA" id="ARBA00023194"/>
    </source>
</evidence>
<feature type="active site" description="Proton acceptor; for dehydratase activity" evidence="8">
    <location>
        <position position="2162"/>
    </location>
</feature>
<feature type="region of interest" description="C-terminal hotdog fold" evidence="8">
    <location>
        <begin position="2264"/>
        <end position="2399"/>
    </location>
</feature>
<accession>A0ABX0BZD2</accession>
<dbReference type="PROSITE" id="PS00012">
    <property type="entry name" value="PHOSPHOPANTETHEINE"/>
    <property type="match status" value="1"/>
</dbReference>
<dbReference type="Gene3D" id="3.40.47.10">
    <property type="match status" value="2"/>
</dbReference>
<evidence type="ECO:0000256" key="8">
    <source>
        <dbReference type="PROSITE-ProRule" id="PRU01363"/>
    </source>
</evidence>
<evidence type="ECO:0000313" key="14">
    <source>
        <dbReference type="Proteomes" id="UP000470404"/>
    </source>
</evidence>
<feature type="domain" description="PKS/mFAS DH" evidence="12">
    <location>
        <begin position="2130"/>
        <end position="2399"/>
    </location>
</feature>
<dbReference type="InterPro" id="IPR020806">
    <property type="entry name" value="PKS_PP-bd"/>
</dbReference>
<dbReference type="PROSITE" id="PS52004">
    <property type="entry name" value="KS3_2"/>
    <property type="match status" value="2"/>
</dbReference>
<dbReference type="Pfam" id="PF00975">
    <property type="entry name" value="Thioesterase"/>
    <property type="match status" value="1"/>
</dbReference>
<feature type="domain" description="Ketosynthase family 3 (KS3)" evidence="11">
    <location>
        <begin position="1231"/>
        <end position="1653"/>
    </location>
</feature>
<dbReference type="Gene3D" id="3.40.50.1820">
    <property type="entry name" value="alpha/beta hydrolase"/>
    <property type="match status" value="1"/>
</dbReference>
<evidence type="ECO:0000256" key="9">
    <source>
        <dbReference type="SAM" id="MobiDB-lite"/>
    </source>
</evidence>
<dbReference type="SUPFAM" id="SSF47336">
    <property type="entry name" value="ACP-like"/>
    <property type="match status" value="1"/>
</dbReference>
<feature type="domain" description="Ketosynthase family 3 (KS3)" evidence="11">
    <location>
        <begin position="34"/>
        <end position="446"/>
    </location>
</feature>
<proteinExistence type="predicted"/>
<evidence type="ECO:0000256" key="2">
    <source>
        <dbReference type="ARBA" id="ARBA00022450"/>
    </source>
</evidence>
<gene>
    <name evidence="13" type="ORF">G3I59_35540</name>
</gene>
<dbReference type="PROSITE" id="PS00606">
    <property type="entry name" value="KS3_1"/>
    <property type="match status" value="2"/>
</dbReference>
<dbReference type="SUPFAM" id="SSF55048">
    <property type="entry name" value="Probable ACP-binding domain of malonyl-CoA ACP transacylase"/>
    <property type="match status" value="1"/>
</dbReference>
<dbReference type="PANTHER" id="PTHR43775:SF51">
    <property type="entry name" value="INACTIVE PHENOLPHTHIOCEROL SYNTHESIS POLYKETIDE SYNTHASE TYPE I PKS1-RELATED"/>
    <property type="match status" value="1"/>
</dbReference>
<dbReference type="InterPro" id="IPR018201">
    <property type="entry name" value="Ketoacyl_synth_AS"/>
</dbReference>
<dbReference type="PROSITE" id="PS52019">
    <property type="entry name" value="PKS_MFAS_DH"/>
    <property type="match status" value="2"/>
</dbReference>
<dbReference type="InterPro" id="IPR042104">
    <property type="entry name" value="PKS_dehydratase_sf"/>
</dbReference>
<feature type="domain" description="Carrier" evidence="10">
    <location>
        <begin position="1137"/>
        <end position="1212"/>
    </location>
</feature>
<evidence type="ECO:0000256" key="6">
    <source>
        <dbReference type="ARBA" id="ARBA00023268"/>
    </source>
</evidence>
<dbReference type="PANTHER" id="PTHR43775">
    <property type="entry name" value="FATTY ACID SYNTHASE"/>
    <property type="match status" value="1"/>
</dbReference>
<dbReference type="InterPro" id="IPR036736">
    <property type="entry name" value="ACP-like_sf"/>
</dbReference>
<keyword evidence="4" id="KW-0808">Transferase</keyword>
<comment type="cofactor">
    <cofactor evidence="1">
        <name>pantetheine 4'-phosphate</name>
        <dbReference type="ChEBI" id="CHEBI:47942"/>
    </cofactor>
</comment>
<dbReference type="InterPro" id="IPR049551">
    <property type="entry name" value="PKS_DH_C"/>
</dbReference>
<dbReference type="Gene3D" id="3.40.366.10">
    <property type="entry name" value="Malonyl-Coenzyme A Acyl Carrier Protein, domain 2"/>
    <property type="match status" value="2"/>
</dbReference>
<evidence type="ECO:0000256" key="3">
    <source>
        <dbReference type="ARBA" id="ARBA00022553"/>
    </source>
</evidence>
<dbReference type="Pfam" id="PF00109">
    <property type="entry name" value="ketoacyl-synt"/>
    <property type="match status" value="2"/>
</dbReference>
<dbReference type="EMBL" id="JAAGNC010000178">
    <property type="protein sequence ID" value="NEC60766.1"/>
    <property type="molecule type" value="Genomic_DNA"/>
</dbReference>
<feature type="region of interest" description="N-terminal hotdog fold" evidence="8">
    <location>
        <begin position="2130"/>
        <end position="2253"/>
    </location>
</feature>
<dbReference type="SMART" id="SM00824">
    <property type="entry name" value="PKS_TE"/>
    <property type="match status" value="1"/>
</dbReference>
<feature type="region of interest" description="C-terminal hotdog fold" evidence="8">
    <location>
        <begin position="946"/>
        <end position="1082"/>
    </location>
</feature>
<dbReference type="Pfam" id="PF21089">
    <property type="entry name" value="PKS_DH_N"/>
    <property type="match status" value="2"/>
</dbReference>
<dbReference type="InterPro" id="IPR020802">
    <property type="entry name" value="TesA-like"/>
</dbReference>
<dbReference type="Pfam" id="PF00698">
    <property type="entry name" value="Acyl_transf_1"/>
    <property type="match status" value="1"/>
</dbReference>
<dbReference type="SMART" id="SM01294">
    <property type="entry name" value="PKS_PP_betabranch"/>
    <property type="match status" value="2"/>
</dbReference>
<dbReference type="Pfam" id="PF08990">
    <property type="entry name" value="Docking"/>
    <property type="match status" value="1"/>
</dbReference>
<dbReference type="InterPro" id="IPR016035">
    <property type="entry name" value="Acyl_Trfase/lysoPLipase"/>
</dbReference>